<gene>
    <name evidence="1" type="ORF">J8273_4211</name>
</gene>
<organism evidence="1 2">
    <name type="scientific">Carpediemonas membranifera</name>
    <dbReference type="NCBI Taxonomy" id="201153"/>
    <lineage>
        <taxon>Eukaryota</taxon>
        <taxon>Metamonada</taxon>
        <taxon>Carpediemonas-like organisms</taxon>
        <taxon>Carpediemonas</taxon>
    </lineage>
</organism>
<sequence>MRLLRSSLLQHPVLEVGVGPATNQTRPHRALVECEEAGWEVLAIRELDGQRGVVREYRDNPGQERVNRLIGCGLVGIAAFVRDFLAELVSEGLSHESGNVTWQIHIFAQTDGMQANHCITLDVSATLGRRRPHGGEASARSIHPGEAGIDILVRKLHSVQLSNFGINIANTCVQRLKSIVNCHRFKNESIARLDST</sequence>
<dbReference type="AlphaFoldDB" id="A0A8J6E4J2"/>
<reference evidence="1" key="1">
    <citation type="submission" date="2021-05" db="EMBL/GenBank/DDBJ databases">
        <title>A free-living protist that lacks canonical eukaryotic 1 DNA replication and segregation systems.</title>
        <authorList>
            <person name="Salas-Leiva D.E."/>
            <person name="Tromer E.C."/>
            <person name="Curtis B.A."/>
            <person name="Jerlstrom-Hultqvist J."/>
            <person name="Kolisko M."/>
            <person name="Yi Z."/>
            <person name="Salas-Leiva J.S."/>
            <person name="Gallot-Lavallee L."/>
            <person name="Kops G.J.P.L."/>
            <person name="Archibald J.M."/>
            <person name="Simpson A.G.B."/>
            <person name="Roger A.J."/>
        </authorList>
    </citation>
    <scope>NUCLEOTIDE SEQUENCE</scope>
    <source>
        <strain evidence="1">BICM</strain>
    </source>
</reference>
<evidence type="ECO:0000313" key="2">
    <source>
        <dbReference type="Proteomes" id="UP000717585"/>
    </source>
</evidence>
<proteinExistence type="predicted"/>
<comment type="caution">
    <text evidence="1">The sequence shown here is derived from an EMBL/GenBank/DDBJ whole genome shotgun (WGS) entry which is preliminary data.</text>
</comment>
<dbReference type="EMBL" id="JAHDYR010000015">
    <property type="protein sequence ID" value="KAG9394537.1"/>
    <property type="molecule type" value="Genomic_DNA"/>
</dbReference>
<keyword evidence="2" id="KW-1185">Reference proteome</keyword>
<dbReference type="Proteomes" id="UP000717585">
    <property type="component" value="Unassembled WGS sequence"/>
</dbReference>
<evidence type="ECO:0000313" key="1">
    <source>
        <dbReference type="EMBL" id="KAG9394537.1"/>
    </source>
</evidence>
<protein>
    <submittedName>
        <fullName evidence="1">Uncharacterized protein</fullName>
    </submittedName>
</protein>
<name>A0A8J6E4J2_9EUKA</name>
<accession>A0A8J6E4J2</accession>